<feature type="transmembrane region" description="Helical" evidence="5">
    <location>
        <begin position="141"/>
        <end position="163"/>
    </location>
</feature>
<dbReference type="GO" id="GO:0005737">
    <property type="term" value="C:cytoplasm"/>
    <property type="evidence" value="ECO:0007669"/>
    <property type="project" value="TreeGrafter"/>
</dbReference>
<reference evidence="7" key="1">
    <citation type="submission" date="2021-05" db="EMBL/GenBank/DDBJ databases">
        <title>Genomic insights into ecological role and evolution of a novel Thermoplasmata order Candidatus Sysuiplasmatales.</title>
        <authorList>
            <person name="Yuan Y."/>
        </authorList>
    </citation>
    <scope>NUCLEOTIDE SEQUENCE</scope>
    <source>
        <strain evidence="7">TUT19-bin139</strain>
    </source>
</reference>
<keyword evidence="2 5" id="KW-0812">Transmembrane</keyword>
<keyword evidence="3 5" id="KW-1133">Transmembrane helix</keyword>
<evidence type="ECO:0000256" key="5">
    <source>
        <dbReference type="SAM" id="Phobius"/>
    </source>
</evidence>
<dbReference type="Gene3D" id="2.30.42.10">
    <property type="match status" value="1"/>
</dbReference>
<dbReference type="InterPro" id="IPR001478">
    <property type="entry name" value="PDZ"/>
</dbReference>
<feature type="domain" description="PDZ" evidence="6">
    <location>
        <begin position="222"/>
        <end position="273"/>
    </location>
</feature>
<dbReference type="InterPro" id="IPR001193">
    <property type="entry name" value="MBTPS2"/>
</dbReference>
<dbReference type="SMART" id="SM00228">
    <property type="entry name" value="PDZ"/>
    <property type="match status" value="1"/>
</dbReference>
<organism evidence="7 8">
    <name type="scientific">Candidatus Sysuiplasma superficiale</name>
    <dbReference type="NCBI Taxonomy" id="2823368"/>
    <lineage>
        <taxon>Archaea</taxon>
        <taxon>Methanobacteriati</taxon>
        <taxon>Thermoplasmatota</taxon>
        <taxon>Thermoplasmata</taxon>
        <taxon>Candidatus Sysuiplasmatales</taxon>
        <taxon>Candidatus Sysuiplasmataceae</taxon>
        <taxon>Candidatus Sysuiplasma</taxon>
    </lineage>
</organism>
<evidence type="ECO:0000313" key="7">
    <source>
        <dbReference type="EMBL" id="MBX8644301.1"/>
    </source>
</evidence>
<evidence type="ECO:0000256" key="3">
    <source>
        <dbReference type="ARBA" id="ARBA00022989"/>
    </source>
</evidence>
<feature type="transmembrane region" description="Helical" evidence="5">
    <location>
        <begin position="453"/>
        <end position="475"/>
    </location>
</feature>
<dbReference type="EMBL" id="JAHEAC010000052">
    <property type="protein sequence ID" value="MBX8644301.1"/>
    <property type="molecule type" value="Genomic_DNA"/>
</dbReference>
<dbReference type="PANTHER" id="PTHR13325:SF3">
    <property type="entry name" value="MEMBRANE-BOUND TRANSCRIPTION FACTOR SITE-2 PROTEASE"/>
    <property type="match status" value="1"/>
</dbReference>
<dbReference type="InterPro" id="IPR036034">
    <property type="entry name" value="PDZ_sf"/>
</dbReference>
<dbReference type="Proteomes" id="UP000750197">
    <property type="component" value="Unassembled WGS sequence"/>
</dbReference>
<feature type="transmembrane region" description="Helical" evidence="5">
    <location>
        <begin position="65"/>
        <end position="90"/>
    </location>
</feature>
<proteinExistence type="predicted"/>
<evidence type="ECO:0000256" key="1">
    <source>
        <dbReference type="ARBA" id="ARBA00004127"/>
    </source>
</evidence>
<dbReference type="GO" id="GO:0004222">
    <property type="term" value="F:metalloendopeptidase activity"/>
    <property type="evidence" value="ECO:0007669"/>
    <property type="project" value="InterPro"/>
</dbReference>
<evidence type="ECO:0000256" key="2">
    <source>
        <dbReference type="ARBA" id="ARBA00022692"/>
    </source>
</evidence>
<dbReference type="GO" id="GO:0012505">
    <property type="term" value="C:endomembrane system"/>
    <property type="evidence" value="ECO:0007669"/>
    <property type="project" value="UniProtKB-SubCell"/>
</dbReference>
<gene>
    <name evidence="7" type="ORF">KIY12_06225</name>
</gene>
<dbReference type="PROSITE" id="PS50106">
    <property type="entry name" value="PDZ"/>
    <property type="match status" value="1"/>
</dbReference>
<feature type="transmembrane region" description="Helical" evidence="5">
    <location>
        <begin position="385"/>
        <end position="408"/>
    </location>
</feature>
<comment type="subcellular location">
    <subcellularLocation>
        <location evidence="1">Endomembrane system</location>
        <topology evidence="1">Multi-pass membrane protein</topology>
    </subcellularLocation>
</comment>
<protein>
    <submittedName>
        <fullName evidence="7">Site-2 protease family protein</fullName>
    </submittedName>
</protein>
<dbReference type="PANTHER" id="PTHR13325">
    <property type="entry name" value="PROTEASE M50 MEMBRANE-BOUND TRANSCRIPTION FACTOR SITE 2 PROTEASE"/>
    <property type="match status" value="1"/>
</dbReference>
<feature type="transmembrane region" description="Helical" evidence="5">
    <location>
        <begin position="102"/>
        <end position="121"/>
    </location>
</feature>
<evidence type="ECO:0000259" key="6">
    <source>
        <dbReference type="PROSITE" id="PS50106"/>
    </source>
</evidence>
<keyword evidence="7" id="KW-0645">Protease</keyword>
<dbReference type="InterPro" id="IPR008915">
    <property type="entry name" value="Peptidase_M50"/>
</dbReference>
<comment type="caution">
    <text evidence="7">The sequence shown here is derived from an EMBL/GenBank/DDBJ whole genome shotgun (WGS) entry which is preliminary data.</text>
</comment>
<dbReference type="Pfam" id="PF02163">
    <property type="entry name" value="Peptidase_M50"/>
    <property type="match status" value="1"/>
</dbReference>
<dbReference type="InterPro" id="IPR041489">
    <property type="entry name" value="PDZ_6"/>
</dbReference>
<feature type="transmembrane region" description="Helical" evidence="5">
    <location>
        <begin position="21"/>
        <end position="45"/>
    </location>
</feature>
<keyword evidence="4 5" id="KW-0472">Membrane</keyword>
<dbReference type="PRINTS" id="PR01000">
    <property type="entry name" value="SREBPS2PTASE"/>
</dbReference>
<name>A0A8J7YXP6_9ARCH</name>
<dbReference type="AlphaFoldDB" id="A0A8J7YXP6"/>
<dbReference type="SUPFAM" id="SSF50156">
    <property type="entry name" value="PDZ domain-like"/>
    <property type="match status" value="2"/>
</dbReference>
<accession>A0A8J7YXP6</accession>
<dbReference type="GO" id="GO:0031293">
    <property type="term" value="P:membrane protein intracellular domain proteolysis"/>
    <property type="evidence" value="ECO:0007669"/>
    <property type="project" value="TreeGrafter"/>
</dbReference>
<dbReference type="GO" id="GO:0016020">
    <property type="term" value="C:membrane"/>
    <property type="evidence" value="ECO:0007669"/>
    <property type="project" value="InterPro"/>
</dbReference>
<evidence type="ECO:0000256" key="4">
    <source>
        <dbReference type="ARBA" id="ARBA00023136"/>
    </source>
</evidence>
<dbReference type="Pfam" id="PF17820">
    <property type="entry name" value="PDZ_6"/>
    <property type="match status" value="1"/>
</dbReference>
<evidence type="ECO:0000313" key="8">
    <source>
        <dbReference type="Proteomes" id="UP000750197"/>
    </source>
</evidence>
<keyword evidence="7" id="KW-0378">Hydrolase</keyword>
<dbReference type="CDD" id="cd06159">
    <property type="entry name" value="S2P-M50_PDZ_Arch"/>
    <property type="match status" value="1"/>
</dbReference>
<sequence length="480" mass="52116">MVRTEKGKGALDAAAKPKRFWMAYAAFARIAFVIGMVLMVALLLWEATLVFNIPKQNVPAPQTYLLLPGINPFVPIGYGILGLAVAVVLHELAHGILARAQGISVKSMGVLLLIVPIGAFVEPDQQEIEAADPLKRIKVFGVGPATNMVLALIFVLILVFPLMGSVQPVHTGLVIDNIYSDSSSYSTGMRLWGEIVSINNSPVTEMAQFNGIRGLVPGHAYNVEYIQNGKYHNGTVTAGVVITGIIPGSPAARAGIKPGYIVYEMNGTVIYNVDELINTFDNTTPNETVPFIFLTHNGTSTGPLMIRLSSEAAVEGTAPSGKQIGFLGIYFAFMGVDVTPSSLLAGILKDPFYAASSPTSYFQSGLQFLLLPFEGLSPVPQGIELLFSGNVVSAPIFWIAVNSCYWIFWINLWVGLFNMLPAIPLDGGYLFRDNLRLLLKKMMSGRTDENREKVAMSITSLFSVLIFMLILWQIIGPRLL</sequence>